<gene>
    <name evidence="6" type="ORF">UFOPK3564_01278</name>
</gene>
<dbReference type="Pfam" id="PF01027">
    <property type="entry name" value="Bax1-I"/>
    <property type="match status" value="1"/>
</dbReference>
<feature type="transmembrane region" description="Helical" evidence="5">
    <location>
        <begin position="203"/>
        <end position="225"/>
    </location>
</feature>
<dbReference type="EMBL" id="CAFBMK010000059">
    <property type="protein sequence ID" value="CAB4911523.1"/>
    <property type="molecule type" value="Genomic_DNA"/>
</dbReference>
<reference evidence="6" key="1">
    <citation type="submission" date="2020-05" db="EMBL/GenBank/DDBJ databases">
        <authorList>
            <person name="Chiriac C."/>
            <person name="Salcher M."/>
            <person name="Ghai R."/>
            <person name="Kavagutti S V."/>
        </authorList>
    </citation>
    <scope>NUCLEOTIDE SEQUENCE</scope>
</reference>
<name>A0A6J7H460_9ZZZZ</name>
<keyword evidence="3 5" id="KW-1133">Transmembrane helix</keyword>
<sequence length="227" mass="22937">MPETRSYSLPYARTQRASYGAILSQTMFLVAVAIGFLVVGSYVGAGPGDAEALGRGAAMGCTIAAVVLLFAQAFIGSLRTGGAGMAVLFVVALLLGLGLGPVLESFNVTGQADVVTKAAGTTGLVVVAAGAGGTLIAKDLSGWMKPISIILLVAVAVSWGMLIFGGGGGVAGDVVSLVIGAVSAVAIVIYFNFLRLQATEDDVVWLATGIFVAVVNIFMTMLNIFGD</sequence>
<feature type="transmembrane region" description="Helical" evidence="5">
    <location>
        <begin position="57"/>
        <end position="75"/>
    </location>
</feature>
<dbReference type="InterPro" id="IPR006214">
    <property type="entry name" value="Bax_inhibitor_1-related"/>
</dbReference>
<evidence type="ECO:0000256" key="4">
    <source>
        <dbReference type="ARBA" id="ARBA00023136"/>
    </source>
</evidence>
<feature type="transmembrane region" description="Helical" evidence="5">
    <location>
        <begin position="115"/>
        <end position="137"/>
    </location>
</feature>
<keyword evidence="2 5" id="KW-0812">Transmembrane</keyword>
<feature type="transmembrane region" description="Helical" evidence="5">
    <location>
        <begin position="149"/>
        <end position="168"/>
    </location>
</feature>
<evidence type="ECO:0000256" key="3">
    <source>
        <dbReference type="ARBA" id="ARBA00022989"/>
    </source>
</evidence>
<evidence type="ECO:0000313" key="6">
    <source>
        <dbReference type="EMBL" id="CAB4911523.1"/>
    </source>
</evidence>
<evidence type="ECO:0000256" key="2">
    <source>
        <dbReference type="ARBA" id="ARBA00022692"/>
    </source>
</evidence>
<accession>A0A6J7H460</accession>
<evidence type="ECO:0000256" key="1">
    <source>
        <dbReference type="ARBA" id="ARBA00004141"/>
    </source>
</evidence>
<proteinExistence type="predicted"/>
<feature type="transmembrane region" description="Helical" evidence="5">
    <location>
        <begin position="82"/>
        <end position="103"/>
    </location>
</feature>
<dbReference type="AlphaFoldDB" id="A0A6J7H460"/>
<evidence type="ECO:0000256" key="5">
    <source>
        <dbReference type="SAM" id="Phobius"/>
    </source>
</evidence>
<feature type="transmembrane region" description="Helical" evidence="5">
    <location>
        <begin position="21"/>
        <end position="45"/>
    </location>
</feature>
<keyword evidence="4 5" id="KW-0472">Membrane</keyword>
<organism evidence="6">
    <name type="scientific">freshwater metagenome</name>
    <dbReference type="NCBI Taxonomy" id="449393"/>
    <lineage>
        <taxon>unclassified sequences</taxon>
        <taxon>metagenomes</taxon>
        <taxon>ecological metagenomes</taxon>
    </lineage>
</organism>
<protein>
    <submittedName>
        <fullName evidence="6">Unannotated protein</fullName>
    </submittedName>
</protein>
<dbReference type="GO" id="GO:0016020">
    <property type="term" value="C:membrane"/>
    <property type="evidence" value="ECO:0007669"/>
    <property type="project" value="UniProtKB-SubCell"/>
</dbReference>
<feature type="transmembrane region" description="Helical" evidence="5">
    <location>
        <begin position="174"/>
        <end position="191"/>
    </location>
</feature>
<comment type="subcellular location">
    <subcellularLocation>
        <location evidence="1">Membrane</location>
        <topology evidence="1">Multi-pass membrane protein</topology>
    </subcellularLocation>
</comment>